<comment type="caution">
    <text evidence="1">The sequence shown here is derived from an EMBL/GenBank/DDBJ whole genome shotgun (WGS) entry which is preliminary data.</text>
</comment>
<dbReference type="AlphaFoldDB" id="A0A917NVM5"/>
<dbReference type="RefSeq" id="WP_189147943.1">
    <property type="nucleotide sequence ID" value="NZ_BAABER010000009.1"/>
</dbReference>
<keyword evidence="2" id="KW-1185">Reference proteome</keyword>
<reference evidence="1" key="2">
    <citation type="submission" date="2020-09" db="EMBL/GenBank/DDBJ databases">
        <authorList>
            <person name="Sun Q."/>
            <person name="Zhou Y."/>
        </authorList>
    </citation>
    <scope>NUCLEOTIDE SEQUENCE</scope>
    <source>
        <strain evidence="1">CGMCC 4.7272</strain>
    </source>
</reference>
<organism evidence="1 2">
    <name type="scientific">Streptomyces lacrimifluminis</name>
    <dbReference type="NCBI Taxonomy" id="1500077"/>
    <lineage>
        <taxon>Bacteria</taxon>
        <taxon>Bacillati</taxon>
        <taxon>Actinomycetota</taxon>
        <taxon>Actinomycetes</taxon>
        <taxon>Kitasatosporales</taxon>
        <taxon>Streptomycetaceae</taxon>
        <taxon>Streptomyces</taxon>
    </lineage>
</organism>
<name>A0A917NVM5_9ACTN</name>
<dbReference type="EMBL" id="BMMU01000008">
    <property type="protein sequence ID" value="GGJ32560.1"/>
    <property type="molecule type" value="Genomic_DNA"/>
</dbReference>
<dbReference type="Proteomes" id="UP000625682">
    <property type="component" value="Unassembled WGS sequence"/>
</dbReference>
<evidence type="ECO:0000313" key="1">
    <source>
        <dbReference type="EMBL" id="GGJ32560.1"/>
    </source>
</evidence>
<reference evidence="1" key="1">
    <citation type="journal article" date="2014" name="Int. J. Syst. Evol. Microbiol.">
        <title>Complete genome sequence of Corynebacterium casei LMG S-19264T (=DSM 44701T), isolated from a smear-ripened cheese.</title>
        <authorList>
            <consortium name="US DOE Joint Genome Institute (JGI-PGF)"/>
            <person name="Walter F."/>
            <person name="Albersmeier A."/>
            <person name="Kalinowski J."/>
            <person name="Ruckert C."/>
        </authorList>
    </citation>
    <scope>NUCLEOTIDE SEQUENCE</scope>
    <source>
        <strain evidence="1">CGMCC 4.7272</strain>
    </source>
</reference>
<sequence>MGKGLSGPFLYVFGQHKLPGAATSDLTNSVWTVPVYGNDSGEPGYDKGSAFADRSLTQAWRWNLDYVVDVHDNAMTYWYTPETNYYAKNGASTATAKYVRGGYLTEIRYGQNKDTLSPTTHTPTRSSN</sequence>
<proteinExistence type="predicted"/>
<evidence type="ECO:0000313" key="2">
    <source>
        <dbReference type="Proteomes" id="UP000625682"/>
    </source>
</evidence>
<accession>A0A917NVM5</accession>
<protein>
    <submittedName>
        <fullName evidence="1">Uncharacterized protein</fullName>
    </submittedName>
</protein>
<gene>
    <name evidence="1" type="ORF">GCM10012282_31500</name>
</gene>